<sequence>MQTAMPIQIPRTLRCTEEQFTELVKANPDLRWELTAQGEVIVMPPTGSETGNFNSELSADIGIWNRQNKQGKGFDSSAGFRLPNGAIRSPDVAWISQERWEQLSPEQRRKFAPICPDFALELVSPSDDLATVQAKMQEYLENGCRLGWLVHPENRTVTIYRPNVAPEIVTFDVILSGEDVLRGFTLDLRQIFGYDSPS</sequence>
<reference evidence="2 3" key="1">
    <citation type="submission" date="2016-10" db="EMBL/GenBank/DDBJ databases">
        <title>Description of Gloeomargarita lithophora gen. nov., sp. nov., a thylakoid-bearing basal-branching cyanobacterium with intracellular carbonates, and proposal for Gloeomargaritales ord. nov.</title>
        <authorList>
            <person name="Moreira D."/>
            <person name="Tavera R."/>
            <person name="Benzerara K."/>
            <person name="Skouri-Panet F."/>
            <person name="Couradeau E."/>
            <person name="Gerard E."/>
            <person name="Loussert C."/>
            <person name="Novelo E."/>
            <person name="Zivanovic Y."/>
            <person name="Lopez-Garcia P."/>
        </authorList>
    </citation>
    <scope>NUCLEOTIDE SEQUENCE [LARGE SCALE GENOMIC DNA]</scope>
    <source>
        <strain evidence="2 3">D10</strain>
    </source>
</reference>
<dbReference type="Gene3D" id="3.90.1570.10">
    <property type="entry name" value="tt1808, chain A"/>
    <property type="match status" value="1"/>
</dbReference>
<name>A0A1J0A9V0_9CYAN</name>
<protein>
    <submittedName>
        <fullName evidence="2">Uncharacterized protein conserved in cyanobacteria</fullName>
    </submittedName>
</protein>
<dbReference type="EMBL" id="CP017675">
    <property type="protein sequence ID" value="APB32693.1"/>
    <property type="molecule type" value="Genomic_DNA"/>
</dbReference>
<dbReference type="Proteomes" id="UP000180235">
    <property type="component" value="Chromosome"/>
</dbReference>
<dbReference type="RefSeq" id="WP_071453384.1">
    <property type="nucleotide sequence ID" value="NZ_CP017675.1"/>
</dbReference>
<dbReference type="KEGG" id="glt:GlitD10_0382"/>
<dbReference type="Pfam" id="PF05685">
    <property type="entry name" value="Uma2"/>
    <property type="match status" value="1"/>
</dbReference>
<evidence type="ECO:0000313" key="3">
    <source>
        <dbReference type="Proteomes" id="UP000180235"/>
    </source>
</evidence>
<dbReference type="PANTHER" id="PTHR34107">
    <property type="entry name" value="SLL0198 PROTEIN-RELATED"/>
    <property type="match status" value="1"/>
</dbReference>
<dbReference type="STRING" id="1188229.GlitD10_0382"/>
<accession>A0A1J0A9V0</accession>
<dbReference type="InterPro" id="IPR012296">
    <property type="entry name" value="Nuclease_put_TT1808"/>
</dbReference>
<proteinExistence type="predicted"/>
<evidence type="ECO:0000259" key="1">
    <source>
        <dbReference type="Pfam" id="PF05685"/>
    </source>
</evidence>
<feature type="domain" description="Putative restriction endonuclease" evidence="1">
    <location>
        <begin position="18"/>
        <end position="188"/>
    </location>
</feature>
<dbReference type="PANTHER" id="PTHR34107:SF7">
    <property type="entry name" value="SLR2092 PROTEIN"/>
    <property type="match status" value="1"/>
</dbReference>
<dbReference type="SUPFAM" id="SSF52980">
    <property type="entry name" value="Restriction endonuclease-like"/>
    <property type="match status" value="1"/>
</dbReference>
<evidence type="ECO:0000313" key="2">
    <source>
        <dbReference type="EMBL" id="APB32693.1"/>
    </source>
</evidence>
<dbReference type="InterPro" id="IPR008538">
    <property type="entry name" value="Uma2"/>
</dbReference>
<dbReference type="AlphaFoldDB" id="A0A1J0A9V0"/>
<dbReference type="InterPro" id="IPR011335">
    <property type="entry name" value="Restrct_endonuc-II-like"/>
</dbReference>
<gene>
    <name evidence="2" type="ORF">GlitD10_0382</name>
</gene>
<dbReference type="OrthoDB" id="513575at2"/>
<organism evidence="2 3">
    <name type="scientific">Gloeomargarita lithophora Alchichica-D10</name>
    <dbReference type="NCBI Taxonomy" id="1188229"/>
    <lineage>
        <taxon>Bacteria</taxon>
        <taxon>Bacillati</taxon>
        <taxon>Cyanobacteriota</taxon>
        <taxon>Cyanophyceae</taxon>
        <taxon>Gloeomargaritales</taxon>
        <taxon>Gloeomargaritaceae</taxon>
        <taxon>Gloeomargarita</taxon>
    </lineage>
</organism>
<dbReference type="CDD" id="cd06260">
    <property type="entry name" value="DUF820-like"/>
    <property type="match status" value="1"/>
</dbReference>
<keyword evidence="3" id="KW-1185">Reference proteome</keyword>